<feature type="compositionally biased region" description="Basic residues" evidence="2">
    <location>
        <begin position="765"/>
        <end position="784"/>
    </location>
</feature>
<dbReference type="InterPro" id="IPR011989">
    <property type="entry name" value="ARM-like"/>
</dbReference>
<feature type="compositionally biased region" description="Basic and acidic residues" evidence="2">
    <location>
        <begin position="751"/>
        <end position="764"/>
    </location>
</feature>
<dbReference type="PANTHER" id="PTHR48412">
    <property type="entry name" value="ARM REPEAT SUPERFAMILY PROTEIN"/>
    <property type="match status" value="1"/>
</dbReference>
<dbReference type="SUPFAM" id="SSF48371">
    <property type="entry name" value="ARM repeat"/>
    <property type="match status" value="1"/>
</dbReference>
<dbReference type="InterPro" id="IPR016024">
    <property type="entry name" value="ARM-type_fold"/>
</dbReference>
<accession>A0ABU6WGJ7</accession>
<protein>
    <recommendedName>
        <fullName evidence="3">RRP12 HEAT domain-containing protein</fullName>
    </recommendedName>
</protein>
<dbReference type="Gene3D" id="1.25.10.10">
    <property type="entry name" value="Leucine-rich Repeat Variant"/>
    <property type="match status" value="1"/>
</dbReference>
<feature type="domain" description="RRP12 HEAT" evidence="3">
    <location>
        <begin position="14"/>
        <end position="313"/>
    </location>
</feature>
<dbReference type="Proteomes" id="UP001341840">
    <property type="component" value="Unassembled WGS sequence"/>
</dbReference>
<gene>
    <name evidence="4" type="ORF">PIB30_046702</name>
</gene>
<evidence type="ECO:0000256" key="2">
    <source>
        <dbReference type="SAM" id="MobiDB-lite"/>
    </source>
</evidence>
<evidence type="ECO:0000313" key="4">
    <source>
        <dbReference type="EMBL" id="MED6184362.1"/>
    </source>
</evidence>
<proteinExistence type="inferred from homology"/>
<sequence>MLSSGLLNLEGDTAVQASSILKDVLKHHLGPQSLTSSGDQRFDNCSEENMEGHAINSTCAVFENALSSAAGIPTEHFLSVISVLFLELGERSVAFMRNIVLKLAELMIQTFGGNVNNEHLQKCIGSAIFAMGVERFLEIVPITLDEHSFTYSNIWLIPILKSYVTGSSLVYYMEHIVPLAKSFKKASRKVKKTRISEDLLNQACELWGLLPSFCRHANDTHQTFESLSDVLVSFLKKQPSMHEQVFMALQILVNENKAVLSTKKSESNCHAACDSELEFGVQPAYSKKVATRNIKSLASCSTQLLSILSDLFISSQPEMRTSLKAAIGCLASITDSSVTKEMFLSFLDKFKFMDCEGDTEMLTNDSGVLDSKLSKMENYSKRYLILEIASCLVEGAKDDLIELIYNLAIQSFQETNESVHCEAYNTLSKILVEHAFSSSRYIELIDLLISLKPSTDIVYLRSRYTCFHSLVVRTMKISLEEDENSKVFLILNEIILTLKDGSDEARKAAYDLLLNISSSLRDSAGVDPIEPYQKLVNMIMGYLSGSSPHIKSGAVSALSVLVYKDTNLCLSVSELVPSFLSLLQTKDVEIIKAVLGFVKVMVSCLQANELQQFLSDIITAILPWSSVSRHHFRSKVTVIFEILLRKCSSAAVKRVTPEKYNGFLKTVLESRHGKSSEANSNGTENIPEDSSVEGPNSRKPKSSDTQGVTSVKHKKIKRDKKFDSDLPSKNEPHEFTRDHGLGLVKRRRHSSDKNSHGGKSEGSKTFKKNQHKSLTKSGGKRKVKATNTEKDKAATHAPKQVSKPEALKRKFKRNS</sequence>
<feature type="region of interest" description="Disordered" evidence="2">
    <location>
        <begin position="671"/>
        <end position="815"/>
    </location>
</feature>
<name>A0ABU6WGJ7_9FABA</name>
<comment type="similarity">
    <text evidence="1">Belongs to the RRP12 family.</text>
</comment>
<reference evidence="4 5" key="1">
    <citation type="journal article" date="2023" name="Plants (Basel)">
        <title>Bridging the Gap: Combining Genomics and Transcriptomics Approaches to Understand Stylosanthes scabra, an Orphan Legume from the Brazilian Caatinga.</title>
        <authorList>
            <person name="Ferreira-Neto J.R.C."/>
            <person name="da Silva M.D."/>
            <person name="Binneck E."/>
            <person name="de Melo N.F."/>
            <person name="da Silva R.H."/>
            <person name="de Melo A.L.T.M."/>
            <person name="Pandolfi V."/>
            <person name="Bustamante F.O."/>
            <person name="Brasileiro-Vidal A.C."/>
            <person name="Benko-Iseppon A.M."/>
        </authorList>
    </citation>
    <scope>NUCLEOTIDE SEQUENCE [LARGE SCALE GENOMIC DNA]</scope>
    <source>
        <tissue evidence="4">Leaves</tissue>
    </source>
</reference>
<keyword evidence="5" id="KW-1185">Reference proteome</keyword>
<dbReference type="PANTHER" id="PTHR48412:SF1">
    <property type="entry name" value="ARM REPEAT SUPERFAMILY PROTEIN"/>
    <property type="match status" value="1"/>
</dbReference>
<dbReference type="Pfam" id="PF08161">
    <property type="entry name" value="RRP12_HEAT"/>
    <property type="match status" value="1"/>
</dbReference>
<dbReference type="EMBL" id="JASCZI010181536">
    <property type="protein sequence ID" value="MED6184362.1"/>
    <property type="molecule type" value="Genomic_DNA"/>
</dbReference>
<feature type="compositionally biased region" description="Basic and acidic residues" evidence="2">
    <location>
        <begin position="720"/>
        <end position="740"/>
    </location>
</feature>
<evidence type="ECO:0000313" key="5">
    <source>
        <dbReference type="Proteomes" id="UP001341840"/>
    </source>
</evidence>
<evidence type="ECO:0000259" key="3">
    <source>
        <dbReference type="Pfam" id="PF08161"/>
    </source>
</evidence>
<dbReference type="InterPro" id="IPR012978">
    <property type="entry name" value="HEAT_RRP12"/>
</dbReference>
<comment type="caution">
    <text evidence="4">The sequence shown here is derived from an EMBL/GenBank/DDBJ whole genome shotgun (WGS) entry which is preliminary data.</text>
</comment>
<organism evidence="4 5">
    <name type="scientific">Stylosanthes scabra</name>
    <dbReference type="NCBI Taxonomy" id="79078"/>
    <lineage>
        <taxon>Eukaryota</taxon>
        <taxon>Viridiplantae</taxon>
        <taxon>Streptophyta</taxon>
        <taxon>Embryophyta</taxon>
        <taxon>Tracheophyta</taxon>
        <taxon>Spermatophyta</taxon>
        <taxon>Magnoliopsida</taxon>
        <taxon>eudicotyledons</taxon>
        <taxon>Gunneridae</taxon>
        <taxon>Pentapetalae</taxon>
        <taxon>rosids</taxon>
        <taxon>fabids</taxon>
        <taxon>Fabales</taxon>
        <taxon>Fabaceae</taxon>
        <taxon>Papilionoideae</taxon>
        <taxon>50 kb inversion clade</taxon>
        <taxon>dalbergioids sensu lato</taxon>
        <taxon>Dalbergieae</taxon>
        <taxon>Pterocarpus clade</taxon>
        <taxon>Stylosanthes</taxon>
    </lineage>
</organism>
<evidence type="ECO:0000256" key="1">
    <source>
        <dbReference type="ARBA" id="ARBA00007690"/>
    </source>
</evidence>